<gene>
    <name evidence="3" type="primary">lagli</name>
    <name evidence="3" type="ORF">CspeluHIS016_mit040</name>
</gene>
<keyword evidence="3" id="KW-0540">Nuclease</keyword>
<accession>A0AAD1PV29</accession>
<organism evidence="3 4">
    <name type="scientific">Cutaneotrichosporon spelunceum</name>
    <dbReference type="NCBI Taxonomy" id="1672016"/>
    <lineage>
        <taxon>Eukaryota</taxon>
        <taxon>Fungi</taxon>
        <taxon>Dikarya</taxon>
        <taxon>Basidiomycota</taxon>
        <taxon>Agaricomycotina</taxon>
        <taxon>Tremellomycetes</taxon>
        <taxon>Trichosporonales</taxon>
        <taxon>Trichosporonaceae</taxon>
        <taxon>Cutaneotrichosporon</taxon>
    </lineage>
</organism>
<keyword evidence="3" id="KW-0496">Mitochondrion</keyword>
<evidence type="ECO:0000259" key="2">
    <source>
        <dbReference type="Pfam" id="PF00961"/>
    </source>
</evidence>
<dbReference type="InterPro" id="IPR004860">
    <property type="entry name" value="LAGLIDADG_dom"/>
</dbReference>
<dbReference type="EMBL" id="AP028247">
    <property type="protein sequence ID" value="BEJ18294.1"/>
    <property type="molecule type" value="Genomic_DNA"/>
</dbReference>
<sequence length="339" mass="38542">MPVLAGKIVPALNLAVCWEPLKLEVLLERVTIFVDVTMGNQQVTYDSLNLLGNLNDCAPELSIYKVNSIYIVGFGSYLAGLIEGNGTIVVPKAERSTKGILNYPSIQIVFQLKDFPLCQLVQKYIGHGSIHKKKQSARYILTINNIDGLIALVKLINGKMRGSKYNQLILLIKHLNAKKSLNIIPLGIDTTSLGTNRWLTGFIEADGSFQVRTSLTSKYPRIALSFELTQSQITHYGFSMLPLMTLIADFLRVKVNETRRTSKYPQYRVRTNSLKTNLNLKNYLEQYSLYGTKYLDYKDWCTILRYFENGTHMENLDAIVKIKSGMNQSRTIYNWDHLQ</sequence>
<proteinExistence type="predicted"/>
<dbReference type="PANTHER" id="PTHR36181:SF1">
    <property type="entry name" value="LAGLIDADG ENDONUCLEASE"/>
    <property type="match status" value="1"/>
</dbReference>
<geneLocation type="mitochondrion" evidence="3"/>
<name>A0AAD1PV29_9TREE</name>
<dbReference type="Gene3D" id="3.10.28.10">
    <property type="entry name" value="Homing endonucleases"/>
    <property type="match status" value="2"/>
</dbReference>
<dbReference type="PANTHER" id="PTHR36181">
    <property type="entry name" value="INTRON-ENCODED ENDONUCLEASE AI3-RELATED"/>
    <property type="match status" value="1"/>
</dbReference>
<evidence type="ECO:0000313" key="4">
    <source>
        <dbReference type="Proteomes" id="UP001222932"/>
    </source>
</evidence>
<evidence type="ECO:0000256" key="1">
    <source>
        <dbReference type="ARBA" id="ARBA00002670"/>
    </source>
</evidence>
<dbReference type="GO" id="GO:0004519">
    <property type="term" value="F:endonuclease activity"/>
    <property type="evidence" value="ECO:0007669"/>
    <property type="project" value="UniProtKB-KW"/>
</dbReference>
<comment type="function">
    <text evidence="1">Mitochondrial DNA endonuclease involved in intron homing.</text>
</comment>
<dbReference type="GO" id="GO:0005739">
    <property type="term" value="C:mitochondrion"/>
    <property type="evidence" value="ECO:0007669"/>
    <property type="project" value="UniProtKB-ARBA"/>
</dbReference>
<feature type="domain" description="Homing endonuclease LAGLIDADG" evidence="2">
    <location>
        <begin position="78"/>
        <end position="173"/>
    </location>
</feature>
<keyword evidence="3" id="KW-0378">Hydrolase</keyword>
<keyword evidence="3" id="KW-0255">Endonuclease</keyword>
<dbReference type="FunFam" id="3.10.28.10:FF:000007">
    <property type="entry name" value="Intron-encoded DNA endonuclease aI3"/>
    <property type="match status" value="1"/>
</dbReference>
<feature type="domain" description="Homing endonuclease LAGLIDADG" evidence="2">
    <location>
        <begin position="199"/>
        <end position="303"/>
    </location>
</feature>
<dbReference type="Pfam" id="PF00961">
    <property type="entry name" value="LAGLIDADG_1"/>
    <property type="match status" value="2"/>
</dbReference>
<dbReference type="Proteomes" id="UP001222932">
    <property type="component" value="Mitochondrion MT"/>
</dbReference>
<dbReference type="InterPro" id="IPR051289">
    <property type="entry name" value="LAGLIDADG_Endonuclease"/>
</dbReference>
<dbReference type="SUPFAM" id="SSF55608">
    <property type="entry name" value="Homing endonucleases"/>
    <property type="match status" value="2"/>
</dbReference>
<evidence type="ECO:0000313" key="3">
    <source>
        <dbReference type="EMBL" id="BEJ18294.1"/>
    </source>
</evidence>
<reference evidence="3" key="1">
    <citation type="journal article" date="2023" name="BMC Genomics">
        <title>Chromosome-level genome assemblies of Cutaneotrichosporon spp. (Trichosporonales, Basidiomycota) reveal imbalanced evolution between nucleotide sequences and chromosome synteny.</title>
        <authorList>
            <person name="Kobayashi Y."/>
            <person name="Kayamori A."/>
            <person name="Aoki K."/>
            <person name="Shiwa Y."/>
            <person name="Matsutani M."/>
            <person name="Fujita N."/>
            <person name="Sugita T."/>
            <person name="Iwasaki W."/>
            <person name="Tanaka N."/>
            <person name="Takashima M."/>
        </authorList>
    </citation>
    <scope>NUCLEOTIDE SEQUENCE</scope>
    <source>
        <strain evidence="3">HIS016</strain>
    </source>
</reference>
<dbReference type="InterPro" id="IPR027434">
    <property type="entry name" value="Homing_endonucl"/>
</dbReference>
<keyword evidence="4" id="KW-1185">Reference proteome</keyword>
<dbReference type="AlphaFoldDB" id="A0AAD1PV29"/>
<protein>
    <submittedName>
        <fullName evidence="3">LAGLIDADG homing endonuclease</fullName>
    </submittedName>
</protein>